<accession>A0ACB8A7G9</accession>
<gene>
    <name evidence="1" type="ORF">BJ138DRAFT_1156304</name>
</gene>
<comment type="caution">
    <text evidence="1">The sequence shown here is derived from an EMBL/GenBank/DDBJ whole genome shotgun (WGS) entry which is preliminary data.</text>
</comment>
<reference evidence="1" key="1">
    <citation type="journal article" date="2021" name="New Phytol.">
        <title>Evolutionary innovations through gain and loss of genes in the ectomycorrhizal Boletales.</title>
        <authorList>
            <person name="Wu G."/>
            <person name="Miyauchi S."/>
            <person name="Morin E."/>
            <person name="Kuo A."/>
            <person name="Drula E."/>
            <person name="Varga T."/>
            <person name="Kohler A."/>
            <person name="Feng B."/>
            <person name="Cao Y."/>
            <person name="Lipzen A."/>
            <person name="Daum C."/>
            <person name="Hundley H."/>
            <person name="Pangilinan J."/>
            <person name="Johnson J."/>
            <person name="Barry K."/>
            <person name="LaButti K."/>
            <person name="Ng V."/>
            <person name="Ahrendt S."/>
            <person name="Min B."/>
            <person name="Choi I.G."/>
            <person name="Park H."/>
            <person name="Plett J.M."/>
            <person name="Magnuson J."/>
            <person name="Spatafora J.W."/>
            <person name="Nagy L.G."/>
            <person name="Henrissat B."/>
            <person name="Grigoriev I.V."/>
            <person name="Yang Z.L."/>
            <person name="Xu J."/>
            <person name="Martin F.M."/>
        </authorList>
    </citation>
    <scope>NUCLEOTIDE SEQUENCE</scope>
    <source>
        <strain evidence="1">ATCC 28755</strain>
    </source>
</reference>
<proteinExistence type="predicted"/>
<evidence type="ECO:0000313" key="1">
    <source>
        <dbReference type="EMBL" id="KAH7909018.1"/>
    </source>
</evidence>
<organism evidence="1 2">
    <name type="scientific">Hygrophoropsis aurantiaca</name>
    <dbReference type="NCBI Taxonomy" id="72124"/>
    <lineage>
        <taxon>Eukaryota</taxon>
        <taxon>Fungi</taxon>
        <taxon>Dikarya</taxon>
        <taxon>Basidiomycota</taxon>
        <taxon>Agaricomycotina</taxon>
        <taxon>Agaricomycetes</taxon>
        <taxon>Agaricomycetidae</taxon>
        <taxon>Boletales</taxon>
        <taxon>Coniophorineae</taxon>
        <taxon>Hygrophoropsidaceae</taxon>
        <taxon>Hygrophoropsis</taxon>
    </lineage>
</organism>
<keyword evidence="2" id="KW-1185">Reference proteome</keyword>
<sequence length="658" mass="71557">MSTSASPALEENQADQLPARDFKGHTMSATSVAYLKDGKRVISGSWDGTIRIWNVESGEQENESMTHGSTVDSIAISPDEKKVVSGGDGTILWDLESRAVMWKTTDVRGFRVAFSPDGQLIAAIDTTTEGIALLDVESGNRIREPLHGEYVRCLAFSPDGTRLTAGTWDGEGRVFDVATGEIVVGPFKAHIITVESLVLTLDGQQIITASWDKSIRVWNSANGNEVGEPILGHNGPIERIALSGDGRRIASVSWDRAVRIWDVSTGRQLGIPPRAQKVMLKSVAWSPSDISVVAGDFEGGIYLWDVPPLDDDITSTSRSRTNSLSSSILNLPAGPLPTTPPKPPLNIGPDEDDNWEFSTNESFDSVFDLPADGNQPAQRRKRRRRHAAPVASTSSPMVSAVPNRQAPPAVVGAPRHSPPLDNKIPSPPAQTSPDTHAVGGAPAPRVGALRGLWRQRRNIPRWTRRKLRKDRDEPRESQPIAPGPAPSVPASDSETQPQAARAASIHSELATDHAEPTERPSRSRNISRLLARSKRQPANTIPTPESIEMHPQPSAHRRTRNPPLHTRPRRRQPQSEVVTVSAGRMDQRMAASSNKWTDTIDWLDYICFCMCCPWNKVVSESDSERRGNRTAAAGAGDSSGSSSGSSLSSRPVNLHNIF</sequence>
<evidence type="ECO:0000313" key="2">
    <source>
        <dbReference type="Proteomes" id="UP000790377"/>
    </source>
</evidence>
<dbReference type="Proteomes" id="UP000790377">
    <property type="component" value="Unassembled WGS sequence"/>
</dbReference>
<protein>
    <submittedName>
        <fullName evidence="1">Quinon protein alcohol dehydrogenase-like superfamily</fullName>
    </submittedName>
</protein>
<name>A0ACB8A7G9_9AGAM</name>
<dbReference type="EMBL" id="MU267784">
    <property type="protein sequence ID" value="KAH7909018.1"/>
    <property type="molecule type" value="Genomic_DNA"/>
</dbReference>